<dbReference type="RefSeq" id="WP_349243437.1">
    <property type="nucleotide sequence ID" value="NZ_JASCXX010000003.1"/>
</dbReference>
<sequence length="90" mass="10017">MDKLHDIEAVSFEGDCMRLVVDGTEHVFALQGISIRLLHASPEQRTNYEVSPSGYGIHWPAIDEDLSIDALLGVHHDLPRRASRATDPAR</sequence>
<dbReference type="Proteomes" id="UP001431776">
    <property type="component" value="Unassembled WGS sequence"/>
</dbReference>
<reference evidence="1" key="1">
    <citation type="submission" date="2023-05" db="EMBL/GenBank/DDBJ databases">
        <title>Anaerotaeda fermentans gen. nov., sp. nov., a novel anaerobic planctomycete of the new family within the order Sedimentisphaerales isolated from Taman Peninsula, Russia.</title>
        <authorList>
            <person name="Khomyakova M.A."/>
            <person name="Merkel A.Y."/>
            <person name="Slobodkin A.I."/>
        </authorList>
    </citation>
    <scope>NUCLEOTIDE SEQUENCE</scope>
    <source>
        <strain evidence="1">M17dextr</strain>
    </source>
</reference>
<dbReference type="AlphaFoldDB" id="A0AAW6TQU0"/>
<name>A0AAW6TQU0_9BACT</name>
<comment type="caution">
    <text evidence="1">The sequence shown here is derived from an EMBL/GenBank/DDBJ whole genome shotgun (WGS) entry which is preliminary data.</text>
</comment>
<gene>
    <name evidence="1" type="ORF">QJ522_03130</name>
</gene>
<dbReference type="Gene3D" id="3.30.2020.40">
    <property type="entry name" value="Uncharacterised protein PF10387, DUF2442"/>
    <property type="match status" value="1"/>
</dbReference>
<protein>
    <submittedName>
        <fullName evidence="1">DUF2442 domain-containing protein</fullName>
    </submittedName>
</protein>
<accession>A0AAW6TQU0</accession>
<proteinExistence type="predicted"/>
<evidence type="ECO:0000313" key="1">
    <source>
        <dbReference type="EMBL" id="MDI6448027.1"/>
    </source>
</evidence>
<organism evidence="1 2">
    <name type="scientific">Anaerobaca lacustris</name>
    <dbReference type="NCBI Taxonomy" id="3044600"/>
    <lineage>
        <taxon>Bacteria</taxon>
        <taxon>Pseudomonadati</taxon>
        <taxon>Planctomycetota</taxon>
        <taxon>Phycisphaerae</taxon>
        <taxon>Sedimentisphaerales</taxon>
        <taxon>Anaerobacaceae</taxon>
        <taxon>Anaerobaca</taxon>
    </lineage>
</organism>
<dbReference type="InterPro" id="IPR018841">
    <property type="entry name" value="DUF2442"/>
</dbReference>
<evidence type="ECO:0000313" key="2">
    <source>
        <dbReference type="Proteomes" id="UP001431776"/>
    </source>
</evidence>
<dbReference type="EMBL" id="JASCXX010000003">
    <property type="protein sequence ID" value="MDI6448027.1"/>
    <property type="molecule type" value="Genomic_DNA"/>
</dbReference>
<keyword evidence="2" id="KW-1185">Reference proteome</keyword>
<dbReference type="Pfam" id="PF10387">
    <property type="entry name" value="DUF2442"/>
    <property type="match status" value="1"/>
</dbReference>